<dbReference type="PANTHER" id="PTHR32387:SF0">
    <property type="entry name" value="PROTEIN NO VEIN"/>
    <property type="match status" value="1"/>
</dbReference>
<comment type="caution">
    <text evidence="1">The sequence shown here is derived from an EMBL/GenBank/DDBJ whole genome shotgun (WGS) entry which is preliminary data.</text>
</comment>
<sequence>RLVLPLYESCRLAEVRSHVEDLEPTLLLFLRNLRVIEVSDLSAGLRKRMSKGVIPNGDDKNSVVVLETSTQSDTKLDVKQQWALHSFDVIARGEDGEIVHTDLILAFRLDSSAPSRPNLQKAFAWLPLRSYGFRFILQADWVIPSSRESIVESNVFNQAIRDAIPASFAAAAKAILKAALVGHSIADSTETLLLKASTLEPVDMALKHQLVEFYNVIPLPGDAADFFAPIPAAILEELQGISFILARAAPARKLDVQDDAPEALVMVRPSEALCNARPDVPIEWSLSHLLLLEPLLNAAGRYIEMELLPWNLADALGIPCLNSSVALACLNEFHQQATRPLGVCDMERLNLLVLILASDASVSAFDLRRLARMPFVPTEDGSLVALDAESIYFSGNFKGLIPQSKTLSSRFVTLMHPRVSGFLQRLGVQHADGAQFFKEVLLPVLTGSKKPEVSELVQCTKAACCFLKATGSVEDPNPPLRSGMWVAVRVQRGGCAGEVQVIWWNCQQAVHLNPLPETLERVYSHDWCFVAEAYATHIDVDQIYEDSQRDSHNVCHDVWMSMGLWPAFAIDELKLFLKCAASDAEALVAYLVPFGEFYSRFCDDPRLSILKKEAWLPSASGGLVSICDAWLPQSDASLLERPFTFAPIVCKLQASWGFLGFRSSPSFKNIVDILRVQKSAEPAFVGSVQDWRYFYGHLAAKVKDLKEDLDENDETSRAMDFLRSESWVFVPDHPRLISAHRDAFDAKGESIQRRGRLYCLCDLVFRDECRLVDTYSKSVSDAASDFARAGCRKRVLGQYYWGPHTLFPPNWSGQRYTEVHADVQDLFLKLGVPQRLQWSDYFSILEAVDRTTQGTEKVQDQVLACVIAQIFGHLVDEVDRELLEHNFSDDDREGDLSAKITASPKIVKLLSRLNPEMAKSVKLQCFIIATATFKCIPTAAGSWASLEEVCFVDVPSLSDCQGACLKFFAGHRHVKLPVWEADRFQRALQYCGLSPPAICCQARVKRWQRGKEAALAFALLLAAVRWADADMPNLSHLAKAVKKFSHGVEFLEIPLAQDSAGLCIEEVIAVGKGDAETTTSSLLLRKEVVLEESEYVLVRPPRQADNYVGCVQEAPSDSALLTGSLVAAFEDTALEAMMTTFAASLVSLVIDKSWEQLASSGESLEAEAAKENDAAGVKWKEMVSLESFEIDAVKRKHLKRLQQ</sequence>
<reference evidence="1 2" key="1">
    <citation type="submission" date="2024-02" db="EMBL/GenBank/DDBJ databases">
        <authorList>
            <person name="Chen Y."/>
            <person name="Shah S."/>
            <person name="Dougan E. K."/>
            <person name="Thang M."/>
            <person name="Chan C."/>
        </authorList>
    </citation>
    <scope>NUCLEOTIDE SEQUENCE [LARGE SCALE GENOMIC DNA]</scope>
</reference>
<proteinExistence type="predicted"/>
<feature type="non-terminal residue" evidence="1">
    <location>
        <position position="1"/>
    </location>
</feature>
<organism evidence="1 2">
    <name type="scientific">Durusdinium trenchii</name>
    <dbReference type="NCBI Taxonomy" id="1381693"/>
    <lineage>
        <taxon>Eukaryota</taxon>
        <taxon>Sar</taxon>
        <taxon>Alveolata</taxon>
        <taxon>Dinophyceae</taxon>
        <taxon>Suessiales</taxon>
        <taxon>Symbiodiniaceae</taxon>
        <taxon>Durusdinium</taxon>
    </lineage>
</organism>
<keyword evidence="2" id="KW-1185">Reference proteome</keyword>
<evidence type="ECO:0000313" key="2">
    <source>
        <dbReference type="Proteomes" id="UP001642484"/>
    </source>
</evidence>
<name>A0ABP0MF93_9DINO</name>
<dbReference type="Proteomes" id="UP001642484">
    <property type="component" value="Unassembled WGS sequence"/>
</dbReference>
<evidence type="ECO:0000313" key="1">
    <source>
        <dbReference type="EMBL" id="CAK9050130.1"/>
    </source>
</evidence>
<feature type="non-terminal residue" evidence="1">
    <location>
        <position position="1203"/>
    </location>
</feature>
<accession>A0ABP0MF93</accession>
<dbReference type="InterPro" id="IPR052957">
    <property type="entry name" value="Auxin_embryo_med"/>
</dbReference>
<dbReference type="EMBL" id="CAXAMN010017258">
    <property type="protein sequence ID" value="CAK9050130.1"/>
    <property type="molecule type" value="Genomic_DNA"/>
</dbReference>
<dbReference type="PANTHER" id="PTHR32387">
    <property type="entry name" value="WU:FJ29H11"/>
    <property type="match status" value="1"/>
</dbReference>
<gene>
    <name evidence="1" type="ORF">CCMP2556_LOCUS25579</name>
</gene>
<protein>
    <submittedName>
        <fullName evidence="1">Uncharacterized protein</fullName>
    </submittedName>
</protein>